<sequence>MKDLKNMAVLSFLANIAMAVSLVIIFKYILTDVGGPKKTAVCLQLEEVPLFLRHSDIRL</sequence>
<evidence type="ECO:0000256" key="1">
    <source>
        <dbReference type="SAM" id="Phobius"/>
    </source>
</evidence>
<feature type="transmembrane region" description="Helical" evidence="1">
    <location>
        <begin position="7"/>
        <end position="30"/>
    </location>
</feature>
<proteinExistence type="predicted"/>
<protein>
    <submittedName>
        <fullName evidence="2">Uncharacterized protein</fullName>
    </submittedName>
</protein>
<keyword evidence="1" id="KW-1133">Transmembrane helix</keyword>
<reference evidence="2" key="1">
    <citation type="submission" date="2014-11" db="EMBL/GenBank/DDBJ databases">
        <authorList>
            <person name="Amaro Gonzalez C."/>
        </authorList>
    </citation>
    <scope>NUCLEOTIDE SEQUENCE</scope>
</reference>
<keyword evidence="1" id="KW-0812">Transmembrane</keyword>
<reference evidence="2" key="2">
    <citation type="journal article" date="2015" name="Fish Shellfish Immunol.">
        <title>Early steps in the European eel (Anguilla anguilla)-Vibrio vulnificus interaction in the gills: Role of the RtxA13 toxin.</title>
        <authorList>
            <person name="Callol A."/>
            <person name="Pajuelo D."/>
            <person name="Ebbesson L."/>
            <person name="Teles M."/>
            <person name="MacKenzie S."/>
            <person name="Amaro C."/>
        </authorList>
    </citation>
    <scope>NUCLEOTIDE SEQUENCE</scope>
</reference>
<dbReference type="AlphaFoldDB" id="A0A0E9T7Q3"/>
<accession>A0A0E9T7Q3</accession>
<evidence type="ECO:0000313" key="2">
    <source>
        <dbReference type="EMBL" id="JAH49681.1"/>
    </source>
</evidence>
<dbReference type="EMBL" id="GBXM01058896">
    <property type="protein sequence ID" value="JAH49681.1"/>
    <property type="molecule type" value="Transcribed_RNA"/>
</dbReference>
<organism evidence="2">
    <name type="scientific">Anguilla anguilla</name>
    <name type="common">European freshwater eel</name>
    <name type="synonym">Muraena anguilla</name>
    <dbReference type="NCBI Taxonomy" id="7936"/>
    <lineage>
        <taxon>Eukaryota</taxon>
        <taxon>Metazoa</taxon>
        <taxon>Chordata</taxon>
        <taxon>Craniata</taxon>
        <taxon>Vertebrata</taxon>
        <taxon>Euteleostomi</taxon>
        <taxon>Actinopterygii</taxon>
        <taxon>Neopterygii</taxon>
        <taxon>Teleostei</taxon>
        <taxon>Anguilliformes</taxon>
        <taxon>Anguillidae</taxon>
        <taxon>Anguilla</taxon>
    </lineage>
</organism>
<keyword evidence="1" id="KW-0472">Membrane</keyword>
<name>A0A0E9T7Q3_ANGAN</name>